<reference evidence="3 4" key="1">
    <citation type="submission" date="2016-10" db="EMBL/GenBank/DDBJ databases">
        <title>The genome sequence of Colletotrichum fioriniae PJ7.</title>
        <authorList>
            <person name="Baroncelli R."/>
        </authorList>
    </citation>
    <scope>NUCLEOTIDE SEQUENCE [LARGE SCALE GENOMIC DNA]</scope>
    <source>
        <strain evidence="3 4">IMI 384185</strain>
    </source>
</reference>
<dbReference type="EMBL" id="MOPA01000001">
    <property type="protein sequence ID" value="KAK1546412.1"/>
    <property type="molecule type" value="Genomic_DNA"/>
</dbReference>
<proteinExistence type="predicted"/>
<organism evidence="3 4">
    <name type="scientific">Colletotrichum paranaense</name>
    <dbReference type="NCBI Taxonomy" id="1914294"/>
    <lineage>
        <taxon>Eukaryota</taxon>
        <taxon>Fungi</taxon>
        <taxon>Dikarya</taxon>
        <taxon>Ascomycota</taxon>
        <taxon>Pezizomycotina</taxon>
        <taxon>Sordariomycetes</taxon>
        <taxon>Hypocreomycetidae</taxon>
        <taxon>Glomerellales</taxon>
        <taxon>Glomerellaceae</taxon>
        <taxon>Colletotrichum</taxon>
        <taxon>Colletotrichum acutatum species complex</taxon>
    </lineage>
</organism>
<feature type="region of interest" description="Disordered" evidence="1">
    <location>
        <begin position="703"/>
        <end position="731"/>
    </location>
</feature>
<feature type="region of interest" description="Disordered" evidence="1">
    <location>
        <begin position="279"/>
        <end position="299"/>
    </location>
</feature>
<evidence type="ECO:0000313" key="4">
    <source>
        <dbReference type="Proteomes" id="UP001241169"/>
    </source>
</evidence>
<keyword evidence="2" id="KW-1133">Transmembrane helix</keyword>
<keyword evidence="4" id="KW-1185">Reference proteome</keyword>
<protein>
    <submittedName>
        <fullName evidence="3">Uncharacterized protein</fullName>
    </submittedName>
</protein>
<keyword evidence="2" id="KW-0472">Membrane</keyword>
<feature type="compositionally biased region" description="Low complexity" evidence="1">
    <location>
        <begin position="527"/>
        <end position="545"/>
    </location>
</feature>
<evidence type="ECO:0000256" key="1">
    <source>
        <dbReference type="SAM" id="MobiDB-lite"/>
    </source>
</evidence>
<keyword evidence="2" id="KW-0812">Transmembrane</keyword>
<feature type="transmembrane region" description="Helical" evidence="2">
    <location>
        <begin position="162"/>
        <end position="186"/>
    </location>
</feature>
<accession>A0ABQ9T528</accession>
<sequence>MVEAASLTWFGRNIAAGASEEVDDDGNDNGTRPSSRDESQPSFSVARQELHVSRHLFKVLDRALDVDASSKHPTTSEHFSSEPHFWLTSPRLRYTALAAYSNTEILASSDLILVIHFFLQTMSPAGSGSLGLVLLAHTTRCIITISYFCIDLANANLRLFSLWAKSCFLAASLNFHSFTQSIAIIVASSKHALGASQVTITVLIWAIPYIIFLECVLYVAALIILLEKCETVYLHLRSSRFGTAILGDQNTPRRAQPSQDLLGLSSVAADRILSVPKQSPSFRASTTPKNNTQTSPSRPQTLIREEVIRLLALLDKVVSSRLPKQAKLMEPSSLSIPTIENPKEKPTRLFSGRMSYPVVEATNHISLLKDKLLSKIVEYWGRFPTPTLTIRAFHIQMSPLLRSARDFIPKRTSSYRLQKQQPNCPWQDLMDFPVMAIKNTTHLRGPPHTSVPPEIERGAEETIESSGGNSPELGGRQKQSRSPKGGIEKQRLPKSRTFTVLSNLTASLSRTSLASFTGSDRKASLQTVASRKTSSSSTLTTSIPTRAPTPMSPEVNPLIITTAQPSAYWSGRFMSLQDRFQGESLQEQTLSIFVTAHASKASILAQQRAAYQGRGNLPLSTTTALDRYGTAAIQEAKRLSDEDNRSLRIFLHLQALCGTPEAQKSLHAWQEAYARRMGRSVLLPEGTNSDRGFVARLFSGSGGGRRSFGSSQLEREAGKGKHGNVMRASIM</sequence>
<dbReference type="Proteomes" id="UP001241169">
    <property type="component" value="Unassembled WGS sequence"/>
</dbReference>
<feature type="region of interest" description="Disordered" evidence="1">
    <location>
        <begin position="459"/>
        <end position="494"/>
    </location>
</feature>
<feature type="transmembrane region" description="Helical" evidence="2">
    <location>
        <begin position="198"/>
        <end position="226"/>
    </location>
</feature>
<comment type="caution">
    <text evidence="3">The sequence shown here is derived from an EMBL/GenBank/DDBJ whole genome shotgun (WGS) entry which is preliminary data.</text>
</comment>
<gene>
    <name evidence="3" type="ORF">CPAR01_00379</name>
</gene>
<dbReference type="GeneID" id="85368570"/>
<evidence type="ECO:0000313" key="3">
    <source>
        <dbReference type="EMBL" id="KAK1546412.1"/>
    </source>
</evidence>
<feature type="region of interest" description="Disordered" evidence="1">
    <location>
        <begin position="18"/>
        <end position="43"/>
    </location>
</feature>
<evidence type="ECO:0000256" key="2">
    <source>
        <dbReference type="SAM" id="Phobius"/>
    </source>
</evidence>
<name>A0ABQ9T528_9PEZI</name>
<dbReference type="RefSeq" id="XP_060355528.1">
    <property type="nucleotide sequence ID" value="XM_060484671.1"/>
</dbReference>
<feature type="region of interest" description="Disordered" evidence="1">
    <location>
        <begin position="519"/>
        <end position="555"/>
    </location>
</feature>